<comment type="caution">
    <text evidence="1">The sequence shown here is derived from an EMBL/GenBank/DDBJ whole genome shotgun (WGS) entry which is preliminary data.</text>
</comment>
<gene>
    <name evidence="1" type="ORF">ATJ78_2143</name>
</gene>
<evidence type="ECO:0000313" key="2">
    <source>
        <dbReference type="Proteomes" id="UP000221369"/>
    </source>
</evidence>
<dbReference type="Proteomes" id="UP000221369">
    <property type="component" value="Unassembled WGS sequence"/>
</dbReference>
<protein>
    <submittedName>
        <fullName evidence="1">Uncharacterized protein</fullName>
    </submittedName>
</protein>
<dbReference type="RefSeq" id="WP_143741408.1">
    <property type="nucleotide sequence ID" value="NZ_PDJE01000001.1"/>
</dbReference>
<evidence type="ECO:0000313" key="1">
    <source>
        <dbReference type="EMBL" id="PFG31188.1"/>
    </source>
</evidence>
<reference evidence="1 2" key="1">
    <citation type="submission" date="2017-10" db="EMBL/GenBank/DDBJ databases">
        <title>Sequencing the genomes of 1000 actinobacteria strains.</title>
        <authorList>
            <person name="Klenk H.-P."/>
        </authorList>
    </citation>
    <scope>NUCLEOTIDE SEQUENCE [LARGE SCALE GENOMIC DNA]</scope>
    <source>
        <strain evidence="1 2">DSM 21798</strain>
    </source>
</reference>
<sequence length="243" mass="26958">MDDLDQLFHEEPPPHSAMAGDDLKTPYDSVSFQSHFYLSVAIEHLQAIQTFYRATERTLPPFSFYSLARASIESAAYGIWILSGNKRQKRVRRSLKITYDNSSDVATLACRLGVPYDLENVRKRLTEIQAMIPGNRQYRLSSRSTTITSMLSETDKIVDNSVMSGADAWRICSGITHANKSIASKVLETSKISGTETETSSSYLVTTSVTMIAAVVSAAIEYTDHLSELIVERSTPNSSEARS</sequence>
<organism evidence="1 2">
    <name type="scientific">Paramicrobacterium agarici</name>
    <dbReference type="NCBI Taxonomy" id="630514"/>
    <lineage>
        <taxon>Bacteria</taxon>
        <taxon>Bacillati</taxon>
        <taxon>Actinomycetota</taxon>
        <taxon>Actinomycetes</taxon>
        <taxon>Micrococcales</taxon>
        <taxon>Microbacteriaceae</taxon>
        <taxon>Paramicrobacterium</taxon>
    </lineage>
</organism>
<name>A0A2A9DWX3_9MICO</name>
<keyword evidence="2" id="KW-1185">Reference proteome</keyword>
<dbReference type="AlphaFoldDB" id="A0A2A9DWX3"/>
<proteinExistence type="predicted"/>
<accession>A0A2A9DWX3</accession>
<dbReference type="EMBL" id="PDJE01000001">
    <property type="protein sequence ID" value="PFG31188.1"/>
    <property type="molecule type" value="Genomic_DNA"/>
</dbReference>